<reference evidence="2" key="1">
    <citation type="journal article" date="2019" name="Nat. Commun.">
        <title>Expansion of phycobilisome linker gene families in mesophilic red algae.</title>
        <authorList>
            <person name="Lee J."/>
            <person name="Kim D."/>
            <person name="Bhattacharya D."/>
            <person name="Yoon H.S."/>
        </authorList>
    </citation>
    <scope>NUCLEOTIDE SEQUENCE [LARGE SCALE GENOMIC DNA]</scope>
    <source>
        <strain evidence="2">CCMP 1328</strain>
    </source>
</reference>
<proteinExistence type="predicted"/>
<dbReference type="EMBL" id="VRMN01000001">
    <property type="protein sequence ID" value="KAA8498632.1"/>
    <property type="molecule type" value="Genomic_DNA"/>
</dbReference>
<evidence type="ECO:0000313" key="2">
    <source>
        <dbReference type="Proteomes" id="UP000324585"/>
    </source>
</evidence>
<organism evidence="1 2">
    <name type="scientific">Porphyridium purpureum</name>
    <name type="common">Red alga</name>
    <name type="synonym">Porphyridium cruentum</name>
    <dbReference type="NCBI Taxonomy" id="35688"/>
    <lineage>
        <taxon>Eukaryota</taxon>
        <taxon>Rhodophyta</taxon>
        <taxon>Bangiophyceae</taxon>
        <taxon>Porphyridiales</taxon>
        <taxon>Porphyridiaceae</taxon>
        <taxon>Porphyridium</taxon>
    </lineage>
</organism>
<protein>
    <submittedName>
        <fullName evidence="1">Uncharacterized protein</fullName>
    </submittedName>
</protein>
<accession>A0A5J4Z6B0</accession>
<comment type="caution">
    <text evidence="1">The sequence shown here is derived from an EMBL/GenBank/DDBJ whole genome shotgun (WGS) entry which is preliminary data.</text>
</comment>
<sequence length="71" mass="7974">MLNDAPVGRAVNSSKRLRITTVSTDQLHKRIHSPGRRDRTRQSVAKVQNACEGAHGVFCYPFDPSHLERFG</sequence>
<evidence type="ECO:0000313" key="1">
    <source>
        <dbReference type="EMBL" id="KAA8498632.1"/>
    </source>
</evidence>
<name>A0A5J4Z6B0_PORPP</name>
<dbReference type="AlphaFoldDB" id="A0A5J4Z6B0"/>
<keyword evidence="2" id="KW-1185">Reference proteome</keyword>
<gene>
    <name evidence="1" type="ORF">FVE85_6217</name>
</gene>
<dbReference type="Proteomes" id="UP000324585">
    <property type="component" value="Unassembled WGS sequence"/>
</dbReference>